<keyword evidence="2" id="KW-0808">Transferase</keyword>
<dbReference type="AlphaFoldDB" id="A0A5A5TIN3"/>
<name>A0A5A5TIN3_9CHLR</name>
<dbReference type="EC" id="2.7.11.1" evidence="1"/>
<dbReference type="PANTHER" id="PTHR43671:SF13">
    <property type="entry name" value="SERINE_THREONINE-PROTEIN KINASE NEK2"/>
    <property type="match status" value="1"/>
</dbReference>
<organism evidence="13 14">
    <name type="scientific">Dictyobacter arantiisoli</name>
    <dbReference type="NCBI Taxonomy" id="2014874"/>
    <lineage>
        <taxon>Bacteria</taxon>
        <taxon>Bacillati</taxon>
        <taxon>Chloroflexota</taxon>
        <taxon>Ktedonobacteria</taxon>
        <taxon>Ktedonobacterales</taxon>
        <taxon>Dictyobacteraceae</taxon>
        <taxon>Dictyobacter</taxon>
    </lineage>
</organism>
<evidence type="ECO:0000256" key="5">
    <source>
        <dbReference type="ARBA" id="ARBA00022741"/>
    </source>
</evidence>
<dbReference type="Gene3D" id="2.102.10.10">
    <property type="entry name" value="Rieske [2Fe-2S] iron-sulphur domain"/>
    <property type="match status" value="1"/>
</dbReference>
<evidence type="ECO:0000313" key="14">
    <source>
        <dbReference type="Proteomes" id="UP000322530"/>
    </source>
</evidence>
<evidence type="ECO:0000256" key="7">
    <source>
        <dbReference type="ARBA" id="ARBA00022840"/>
    </source>
</evidence>
<dbReference type="InterPro" id="IPR036922">
    <property type="entry name" value="Rieske_2Fe-2S_sf"/>
</dbReference>
<evidence type="ECO:0000259" key="12">
    <source>
        <dbReference type="PROSITE" id="PS51296"/>
    </source>
</evidence>
<feature type="domain" description="Protein kinase" evidence="11">
    <location>
        <begin position="16"/>
        <end position="294"/>
    </location>
</feature>
<evidence type="ECO:0000256" key="9">
    <source>
        <dbReference type="ARBA" id="ARBA00023014"/>
    </source>
</evidence>
<keyword evidence="8" id="KW-0408">Iron</keyword>
<dbReference type="InterPro" id="IPR011009">
    <property type="entry name" value="Kinase-like_dom_sf"/>
</dbReference>
<keyword evidence="6" id="KW-0418">Kinase</keyword>
<comment type="caution">
    <text evidence="13">The sequence shown here is derived from an EMBL/GenBank/DDBJ whole genome shotgun (WGS) entry which is preliminary data.</text>
</comment>
<evidence type="ECO:0000256" key="10">
    <source>
        <dbReference type="SAM" id="MobiDB-lite"/>
    </source>
</evidence>
<dbReference type="RefSeq" id="WP_149403829.1">
    <property type="nucleotide sequence ID" value="NZ_BIXY01000089.1"/>
</dbReference>
<keyword evidence="9" id="KW-0411">Iron-sulfur</keyword>
<evidence type="ECO:0000256" key="6">
    <source>
        <dbReference type="ARBA" id="ARBA00022777"/>
    </source>
</evidence>
<gene>
    <name evidence="13" type="ORF">KDI_45400</name>
</gene>
<accession>A0A5A5TIN3</accession>
<protein>
    <recommendedName>
        <fullName evidence="1">non-specific serine/threonine protein kinase</fullName>
        <ecNumber evidence="1">2.7.11.1</ecNumber>
    </recommendedName>
</protein>
<keyword evidence="3" id="KW-0001">2Fe-2S</keyword>
<dbReference type="GO" id="GO:0016705">
    <property type="term" value="F:oxidoreductase activity, acting on paired donors, with incorporation or reduction of molecular oxygen"/>
    <property type="evidence" value="ECO:0007669"/>
    <property type="project" value="UniProtKB-ARBA"/>
</dbReference>
<dbReference type="GO" id="GO:0046872">
    <property type="term" value="F:metal ion binding"/>
    <property type="evidence" value="ECO:0007669"/>
    <property type="project" value="UniProtKB-KW"/>
</dbReference>
<evidence type="ECO:0000256" key="1">
    <source>
        <dbReference type="ARBA" id="ARBA00012513"/>
    </source>
</evidence>
<dbReference type="SUPFAM" id="SSF56112">
    <property type="entry name" value="Protein kinase-like (PK-like)"/>
    <property type="match status" value="1"/>
</dbReference>
<dbReference type="Gene3D" id="1.10.510.10">
    <property type="entry name" value="Transferase(Phosphotransferase) domain 1"/>
    <property type="match status" value="1"/>
</dbReference>
<dbReference type="Proteomes" id="UP000322530">
    <property type="component" value="Unassembled WGS sequence"/>
</dbReference>
<dbReference type="CDD" id="cd14014">
    <property type="entry name" value="STKc_PknB_like"/>
    <property type="match status" value="1"/>
</dbReference>
<feature type="region of interest" description="Disordered" evidence="10">
    <location>
        <begin position="431"/>
        <end position="463"/>
    </location>
</feature>
<dbReference type="PROSITE" id="PS50011">
    <property type="entry name" value="PROTEIN_KINASE_DOM"/>
    <property type="match status" value="1"/>
</dbReference>
<sequence length="621" mass="66631">MLTSVAQLVGQNIGAYRLTQLIGQGKLSAVYIAQQQTSEQSVMVTIFLLPDECQGLARERFMERFMQQAAALKRLQHPHVVPTYAFGEQYGYPYLVSPLIEGDTIATLLASQGRCTPELMLPLLRQIAEALDYVHNQQVWHGTLKSSNVLLVREGGAEGIYTVMVAGFGLAHMLEINGIGQVAHPYRGLFSVAGTLLTNPAYSAPELVQGGGFDTRTDVYALGILVFEMLCGHAPFTSADPFELIQMHVDERIPSLHAVVPELPAALDIALQRALERDPNLRLQSAGKLVTAFERVLDVMEEAAKPAVAFLETLPGTTATSTSLPMKVHLNLLDTLPPGETREGNLAMPGITSSRIPSVALTFPGSTQFNLQRIALINRPAISAPRQTADASYAMPNLATSQKLSAIAVETGKFPGLRQNTPPPATPLAITTPPPGEAMTGKQAAMPTKQRSKRPGQPDPGRRRIITAVNSIITVGVLAGGGFSLLRLVQNGTLHLPGQSTNTTPVAPQATRDHMVAPPGTLISTALPAKNTAHNFTNPVSNNEGILINLPDNVLVAYDRACTHQGVLVNYDAQSHTLICPRHHAQFDPAQHGKVLKGPATRPLPTVMVRVYSDGTVSVVS</sequence>
<keyword evidence="14" id="KW-1185">Reference proteome</keyword>
<feature type="domain" description="Rieske" evidence="12">
    <location>
        <begin position="546"/>
        <end position="618"/>
    </location>
</feature>
<dbReference type="Pfam" id="PF00069">
    <property type="entry name" value="Pkinase"/>
    <property type="match status" value="1"/>
</dbReference>
<keyword evidence="4" id="KW-0479">Metal-binding</keyword>
<dbReference type="GO" id="GO:0004674">
    <property type="term" value="F:protein serine/threonine kinase activity"/>
    <property type="evidence" value="ECO:0007669"/>
    <property type="project" value="UniProtKB-EC"/>
</dbReference>
<dbReference type="EMBL" id="BIXY01000089">
    <property type="protein sequence ID" value="GCF10976.1"/>
    <property type="molecule type" value="Genomic_DNA"/>
</dbReference>
<dbReference type="InterPro" id="IPR050660">
    <property type="entry name" value="NEK_Ser/Thr_kinase"/>
</dbReference>
<dbReference type="Pfam" id="PF00355">
    <property type="entry name" value="Rieske"/>
    <property type="match status" value="1"/>
</dbReference>
<reference evidence="13 14" key="1">
    <citation type="submission" date="2019-01" db="EMBL/GenBank/DDBJ databases">
        <title>Draft genome sequence of Dictyobacter sp. Uno17.</title>
        <authorList>
            <person name="Wang C.M."/>
            <person name="Zheng Y."/>
            <person name="Sakai Y."/>
            <person name="Abe K."/>
            <person name="Yokota A."/>
            <person name="Yabe S."/>
        </authorList>
    </citation>
    <scope>NUCLEOTIDE SEQUENCE [LARGE SCALE GENOMIC DNA]</scope>
    <source>
        <strain evidence="13 14">Uno17</strain>
    </source>
</reference>
<dbReference type="OrthoDB" id="9802613at2"/>
<dbReference type="Gene3D" id="3.30.200.20">
    <property type="entry name" value="Phosphorylase Kinase, domain 1"/>
    <property type="match status" value="1"/>
</dbReference>
<dbReference type="GO" id="GO:0051537">
    <property type="term" value="F:2 iron, 2 sulfur cluster binding"/>
    <property type="evidence" value="ECO:0007669"/>
    <property type="project" value="UniProtKB-KW"/>
</dbReference>
<dbReference type="InterPro" id="IPR017941">
    <property type="entry name" value="Rieske_2Fe-2S"/>
</dbReference>
<evidence type="ECO:0000259" key="11">
    <source>
        <dbReference type="PROSITE" id="PS50011"/>
    </source>
</evidence>
<evidence type="ECO:0000256" key="8">
    <source>
        <dbReference type="ARBA" id="ARBA00023004"/>
    </source>
</evidence>
<dbReference type="GO" id="GO:0005524">
    <property type="term" value="F:ATP binding"/>
    <property type="evidence" value="ECO:0007669"/>
    <property type="project" value="UniProtKB-KW"/>
</dbReference>
<keyword evidence="5" id="KW-0547">Nucleotide-binding</keyword>
<dbReference type="InterPro" id="IPR000719">
    <property type="entry name" value="Prot_kinase_dom"/>
</dbReference>
<evidence type="ECO:0000313" key="13">
    <source>
        <dbReference type="EMBL" id="GCF10976.1"/>
    </source>
</evidence>
<evidence type="ECO:0000256" key="3">
    <source>
        <dbReference type="ARBA" id="ARBA00022714"/>
    </source>
</evidence>
<dbReference type="GO" id="GO:0004497">
    <property type="term" value="F:monooxygenase activity"/>
    <property type="evidence" value="ECO:0007669"/>
    <property type="project" value="UniProtKB-ARBA"/>
</dbReference>
<dbReference type="PROSITE" id="PS51296">
    <property type="entry name" value="RIESKE"/>
    <property type="match status" value="1"/>
</dbReference>
<evidence type="ECO:0000256" key="4">
    <source>
        <dbReference type="ARBA" id="ARBA00022723"/>
    </source>
</evidence>
<dbReference type="PANTHER" id="PTHR43671">
    <property type="entry name" value="SERINE/THREONINE-PROTEIN KINASE NEK"/>
    <property type="match status" value="1"/>
</dbReference>
<keyword evidence="7" id="KW-0067">ATP-binding</keyword>
<proteinExistence type="predicted"/>
<evidence type="ECO:0000256" key="2">
    <source>
        <dbReference type="ARBA" id="ARBA00022679"/>
    </source>
</evidence>
<dbReference type="CDD" id="cd03467">
    <property type="entry name" value="Rieske"/>
    <property type="match status" value="1"/>
</dbReference>
<dbReference type="SUPFAM" id="SSF50022">
    <property type="entry name" value="ISP domain"/>
    <property type="match status" value="1"/>
</dbReference>